<gene>
    <name evidence="1" type="ORF">M9H77_17288</name>
</gene>
<name>A0ACC0B457_CATRO</name>
<evidence type="ECO:0000313" key="2">
    <source>
        <dbReference type="Proteomes" id="UP001060085"/>
    </source>
</evidence>
<sequence length="110" mass="12337">MGSVLTKKMGDSRRSDANKGSGFICIYCYCYRRLSSGFSDTSRHRSFLPLLLPSPLFEEDILNFFGSTTREGHGVEDRSEITSPSTIFWKNLSPSVARIILSLISRSKAH</sequence>
<reference evidence="2" key="1">
    <citation type="journal article" date="2023" name="Nat. Plants">
        <title>Single-cell RNA sequencing provides a high-resolution roadmap for understanding the multicellular compartmentation of specialized metabolism.</title>
        <authorList>
            <person name="Sun S."/>
            <person name="Shen X."/>
            <person name="Li Y."/>
            <person name="Li Y."/>
            <person name="Wang S."/>
            <person name="Li R."/>
            <person name="Zhang H."/>
            <person name="Shen G."/>
            <person name="Guo B."/>
            <person name="Wei J."/>
            <person name="Xu J."/>
            <person name="St-Pierre B."/>
            <person name="Chen S."/>
            <person name="Sun C."/>
        </authorList>
    </citation>
    <scope>NUCLEOTIDE SEQUENCE [LARGE SCALE GENOMIC DNA]</scope>
</reference>
<dbReference type="EMBL" id="CM044704">
    <property type="protein sequence ID" value="KAI5667435.1"/>
    <property type="molecule type" value="Genomic_DNA"/>
</dbReference>
<accession>A0ACC0B457</accession>
<comment type="caution">
    <text evidence="1">The sequence shown here is derived from an EMBL/GenBank/DDBJ whole genome shotgun (WGS) entry which is preliminary data.</text>
</comment>
<protein>
    <submittedName>
        <fullName evidence="1">Uncharacterized protein</fullName>
    </submittedName>
</protein>
<keyword evidence="2" id="KW-1185">Reference proteome</keyword>
<dbReference type="Proteomes" id="UP001060085">
    <property type="component" value="Linkage Group LG04"/>
</dbReference>
<organism evidence="1 2">
    <name type="scientific">Catharanthus roseus</name>
    <name type="common">Madagascar periwinkle</name>
    <name type="synonym">Vinca rosea</name>
    <dbReference type="NCBI Taxonomy" id="4058"/>
    <lineage>
        <taxon>Eukaryota</taxon>
        <taxon>Viridiplantae</taxon>
        <taxon>Streptophyta</taxon>
        <taxon>Embryophyta</taxon>
        <taxon>Tracheophyta</taxon>
        <taxon>Spermatophyta</taxon>
        <taxon>Magnoliopsida</taxon>
        <taxon>eudicotyledons</taxon>
        <taxon>Gunneridae</taxon>
        <taxon>Pentapetalae</taxon>
        <taxon>asterids</taxon>
        <taxon>lamiids</taxon>
        <taxon>Gentianales</taxon>
        <taxon>Apocynaceae</taxon>
        <taxon>Rauvolfioideae</taxon>
        <taxon>Vinceae</taxon>
        <taxon>Catharanthinae</taxon>
        <taxon>Catharanthus</taxon>
    </lineage>
</organism>
<proteinExistence type="predicted"/>
<evidence type="ECO:0000313" key="1">
    <source>
        <dbReference type="EMBL" id="KAI5667435.1"/>
    </source>
</evidence>